<comment type="catalytic activity">
    <reaction evidence="2">
        <text>a 3'-end 3'-phospho-ribonucleotide-RNA + ATP = a 3'-end 2',3'-cyclophospho-ribonucleotide-RNA + AMP + diphosphate</text>
        <dbReference type="Rhea" id="RHEA:23976"/>
        <dbReference type="Rhea" id="RHEA-COMP:10463"/>
        <dbReference type="Rhea" id="RHEA-COMP:10464"/>
        <dbReference type="ChEBI" id="CHEBI:30616"/>
        <dbReference type="ChEBI" id="CHEBI:33019"/>
        <dbReference type="ChEBI" id="CHEBI:83062"/>
        <dbReference type="ChEBI" id="CHEBI:83064"/>
        <dbReference type="ChEBI" id="CHEBI:456215"/>
        <dbReference type="EC" id="6.5.1.4"/>
    </reaction>
</comment>
<evidence type="ECO:0000313" key="5">
    <source>
        <dbReference type="EMBL" id="MEG3439457.1"/>
    </source>
</evidence>
<accession>A0AAW9QNT8</accession>
<dbReference type="InterPro" id="IPR023797">
    <property type="entry name" value="RNA3'_phos_cyclase_dom"/>
</dbReference>
<dbReference type="PANTHER" id="PTHR11096:SF0">
    <property type="entry name" value="RNA 3'-TERMINAL PHOSPHATE CYCLASE"/>
    <property type="match status" value="1"/>
</dbReference>
<keyword evidence="6" id="KW-1185">Reference proteome</keyword>
<dbReference type="Gene3D" id="3.65.10.20">
    <property type="entry name" value="RNA 3'-terminal phosphate cyclase domain"/>
    <property type="match status" value="2"/>
</dbReference>
<reference evidence="5 6" key="1">
    <citation type="submission" date="2024-01" db="EMBL/GenBank/DDBJ databases">
        <title>Genomic insights into the taxonomy and metabolism of the cyanobacterium Pannus brasiliensis CCIBt3594.</title>
        <authorList>
            <person name="Machado M."/>
            <person name="Botero N.B."/>
            <person name="Andreote A.P.D."/>
            <person name="Feitosa A.M.T."/>
            <person name="Popin R."/>
            <person name="Sivonen K."/>
            <person name="Fiore M.F."/>
        </authorList>
    </citation>
    <scope>NUCLEOTIDE SEQUENCE [LARGE SCALE GENOMIC DNA]</scope>
    <source>
        <strain evidence="5 6">CCIBt3594</strain>
    </source>
</reference>
<feature type="domain" description="RNA 3'-terminal phosphate cyclase" evidence="3">
    <location>
        <begin position="20"/>
        <end position="248"/>
    </location>
</feature>
<dbReference type="InterPro" id="IPR013791">
    <property type="entry name" value="RNA3'-term_phos_cycl_insert"/>
</dbReference>
<comment type="caution">
    <text evidence="5">The sequence shown here is derived from an EMBL/GenBank/DDBJ whole genome shotgun (WGS) entry which is preliminary data.</text>
</comment>
<evidence type="ECO:0000259" key="4">
    <source>
        <dbReference type="Pfam" id="PF05189"/>
    </source>
</evidence>
<evidence type="ECO:0000256" key="1">
    <source>
        <dbReference type="ARBA" id="ARBA00012725"/>
    </source>
</evidence>
<dbReference type="RefSeq" id="WP_332866961.1">
    <property type="nucleotide sequence ID" value="NZ_JBAFSM010000049.1"/>
</dbReference>
<evidence type="ECO:0000256" key="2">
    <source>
        <dbReference type="ARBA" id="ARBA00024481"/>
    </source>
</evidence>
<dbReference type="Pfam" id="PF05189">
    <property type="entry name" value="RTC_insert"/>
    <property type="match status" value="1"/>
</dbReference>
<protein>
    <recommendedName>
        <fullName evidence="1">RNA 3'-terminal-phosphate cyclase (ATP)</fullName>
        <ecNumber evidence="1">6.5.1.4</ecNumber>
    </recommendedName>
</protein>
<dbReference type="Pfam" id="PF01137">
    <property type="entry name" value="RTC"/>
    <property type="match status" value="1"/>
</dbReference>
<evidence type="ECO:0000259" key="3">
    <source>
        <dbReference type="Pfam" id="PF01137"/>
    </source>
</evidence>
<dbReference type="AlphaFoldDB" id="A0AAW9QNT8"/>
<dbReference type="EC" id="6.5.1.4" evidence="1"/>
<gene>
    <name evidence="5" type="ORF">V0288_20185</name>
</gene>
<evidence type="ECO:0000313" key="6">
    <source>
        <dbReference type="Proteomes" id="UP001328733"/>
    </source>
</evidence>
<dbReference type="SUPFAM" id="SSF55205">
    <property type="entry name" value="EPT/RTPC-like"/>
    <property type="match status" value="1"/>
</dbReference>
<feature type="domain" description="RNA 3'-terminal phosphate cyclase insert" evidence="4">
    <location>
        <begin position="103"/>
        <end position="197"/>
    </location>
</feature>
<name>A0AAW9QNT8_9CHRO</name>
<proteinExistence type="predicted"/>
<dbReference type="InterPro" id="IPR013792">
    <property type="entry name" value="RNA3'P_cycl/enolpyr_Trfase_a/b"/>
</dbReference>
<organism evidence="5 6">
    <name type="scientific">Pannus brasiliensis CCIBt3594</name>
    <dbReference type="NCBI Taxonomy" id="1427578"/>
    <lineage>
        <taxon>Bacteria</taxon>
        <taxon>Bacillati</taxon>
        <taxon>Cyanobacteriota</taxon>
        <taxon>Cyanophyceae</taxon>
        <taxon>Oscillatoriophycideae</taxon>
        <taxon>Chroococcales</taxon>
        <taxon>Microcystaceae</taxon>
        <taxon>Pannus</taxon>
    </lineage>
</organism>
<dbReference type="InterPro" id="IPR000228">
    <property type="entry name" value="RNA3'_term_phos_cyc"/>
</dbReference>
<dbReference type="Proteomes" id="UP001328733">
    <property type="component" value="Unassembled WGS sequence"/>
</dbReference>
<dbReference type="InterPro" id="IPR037136">
    <property type="entry name" value="RNA3'_phos_cyclase_dom_sf"/>
</dbReference>
<dbReference type="GO" id="GO:0003963">
    <property type="term" value="F:RNA-3'-phosphate cyclase activity"/>
    <property type="evidence" value="ECO:0007669"/>
    <property type="project" value="UniProtKB-EC"/>
</dbReference>
<dbReference type="GO" id="GO:0006396">
    <property type="term" value="P:RNA processing"/>
    <property type="evidence" value="ECO:0007669"/>
    <property type="project" value="InterPro"/>
</dbReference>
<dbReference type="EMBL" id="JBAFSM010000049">
    <property type="protein sequence ID" value="MEG3439457.1"/>
    <property type="molecule type" value="Genomic_DNA"/>
</dbReference>
<dbReference type="PANTHER" id="PTHR11096">
    <property type="entry name" value="RNA 3' TERMINAL PHOSPHATE CYCLASE"/>
    <property type="match status" value="1"/>
</dbReference>
<sequence>MGYIAKNEIHTTYKQRLSNALQTILPPLAMVEGDSTVLLRGGTHVPWSPSMTYIERVYLPMLERMGIDAGVELRAWGWYPRGNGEAELRVRGRSSRPRGLQLLERGAFRGVRGLSIVTELPESIARRMAGRAMDVLRESGIDAKVRSDKASSIGPGAAIFLGAEYGESVAGFSALGKLGLPAERVAEIACEDFLSFHATDAPIDRHLADQILLPLALASGSSRYRVETITSHLTTNARVIESFEIATVAIEPGDRIVTVTPAR</sequence>